<protein>
    <submittedName>
        <fullName evidence="2">Uncharacterized protein</fullName>
    </submittedName>
</protein>
<keyword evidence="1" id="KW-1185">Reference proteome</keyword>
<dbReference type="Proteomes" id="UP000887540">
    <property type="component" value="Unplaced"/>
</dbReference>
<reference evidence="2" key="1">
    <citation type="submission" date="2022-11" db="UniProtKB">
        <authorList>
            <consortium name="WormBaseParasite"/>
        </authorList>
    </citation>
    <scope>IDENTIFICATION</scope>
</reference>
<name>A0A914BZM4_9BILA</name>
<dbReference type="AlphaFoldDB" id="A0A914BZM4"/>
<evidence type="ECO:0000313" key="2">
    <source>
        <dbReference type="WBParaSite" id="ACRNAN_Path_1366.g5361.t1"/>
    </source>
</evidence>
<proteinExistence type="predicted"/>
<dbReference type="WBParaSite" id="ACRNAN_Path_1366.g5361.t1">
    <property type="protein sequence ID" value="ACRNAN_Path_1366.g5361.t1"/>
    <property type="gene ID" value="ACRNAN_Path_1366.g5361"/>
</dbReference>
<evidence type="ECO:0000313" key="1">
    <source>
        <dbReference type="Proteomes" id="UP000887540"/>
    </source>
</evidence>
<organism evidence="1 2">
    <name type="scientific">Acrobeloides nanus</name>
    <dbReference type="NCBI Taxonomy" id="290746"/>
    <lineage>
        <taxon>Eukaryota</taxon>
        <taxon>Metazoa</taxon>
        <taxon>Ecdysozoa</taxon>
        <taxon>Nematoda</taxon>
        <taxon>Chromadorea</taxon>
        <taxon>Rhabditida</taxon>
        <taxon>Tylenchina</taxon>
        <taxon>Cephalobomorpha</taxon>
        <taxon>Cephaloboidea</taxon>
        <taxon>Cephalobidae</taxon>
        <taxon>Acrobeloides</taxon>
    </lineage>
</organism>
<accession>A0A914BZM4</accession>
<sequence length="321" mass="37284">MDDDIDKQTKMVKAREDLVGKVLKELGSLPRLNNNKHQITEMLGVKVKRQTNLSQPPVGIIDEWTLIYEEFLCVSLYMENQTDLHGVIKCSFIRDDGSTSQVETRFAPYRTAETYSWIRPYSSKRFLACTNKEILQHKAKTCTLFVDWIFTASGQLESTLDPQFLSLFPPSETIQYSPINFTFQVKFPEREKIFTQNKLYNELNFPKNGNQIVTETDIENILQCLYLCREYIHFDHSNVELQLALECFKDDFEISDYGDWQLVLSNETSVWNGCIIYLISQSNKKMPNKCVAFSKNRNELINLEKVISNAIKEGYLIDDSD</sequence>